<evidence type="ECO:0000256" key="8">
    <source>
        <dbReference type="ARBA" id="ARBA00031552"/>
    </source>
</evidence>
<dbReference type="GO" id="GO:0017178">
    <property type="term" value="F:diphthine-ammonia ligase activity"/>
    <property type="evidence" value="ECO:0007669"/>
    <property type="project" value="UniProtKB-EC"/>
</dbReference>
<evidence type="ECO:0000256" key="2">
    <source>
        <dbReference type="ARBA" id="ARBA00012089"/>
    </source>
</evidence>
<dbReference type="EC" id="6.3.1.14" evidence="2"/>
<evidence type="ECO:0000313" key="12">
    <source>
        <dbReference type="Proteomes" id="UP000559256"/>
    </source>
</evidence>
<keyword evidence="12" id="KW-1185">Reference proteome</keyword>
<dbReference type="Proteomes" id="UP000559256">
    <property type="component" value="Unassembled WGS sequence"/>
</dbReference>
<keyword evidence="5" id="KW-0547">Nucleotide-binding</keyword>
<reference evidence="11 12" key="1">
    <citation type="journal article" date="2020" name="ISME J.">
        <title>Uncovering the hidden diversity of litter-decomposition mechanisms in mushroom-forming fungi.</title>
        <authorList>
            <person name="Floudas D."/>
            <person name="Bentzer J."/>
            <person name="Ahren D."/>
            <person name="Johansson T."/>
            <person name="Persson P."/>
            <person name="Tunlid A."/>
        </authorList>
    </citation>
    <scope>NUCLEOTIDE SEQUENCE [LARGE SCALE GENOMIC DNA]</scope>
    <source>
        <strain evidence="11 12">CBS 291.85</strain>
    </source>
</reference>
<proteinExistence type="predicted"/>
<evidence type="ECO:0000256" key="4">
    <source>
        <dbReference type="ARBA" id="ARBA00022598"/>
    </source>
</evidence>
<dbReference type="Pfam" id="PF01902">
    <property type="entry name" value="Diphthami_syn_2"/>
    <property type="match status" value="1"/>
</dbReference>
<dbReference type="InterPro" id="IPR002761">
    <property type="entry name" value="Diphthami_syn_dom"/>
</dbReference>
<sequence>MIDAGMNAILIKVAGIGLNIKHLGKALEEMRPTLTKLNNLYGSHICGEGGEYETLTLDCPLFKSRIVLKDVETVIHSDNDFATVAFLRIKDASLQPKEESADINVQIPKLLEDDFQVVSDVIEQCQMDGHGQPSETLPSTDPVLCISSARHGKWVAVANVQATVTKNLSIEEEVTRCLRYCEIISHPMETSPSPIVPTSTFFSPRWNYSPASTQFTPRSLEPALQHELALQLICPIQSESASIASHLLNKAYMKDRRCMCKVRATGLQQISDRTPKLLSAAERLGRACPSSYILAEQCRHLDVVRKGARVLNKDQFATELFVVVKSLPKNALVEKQVLVHTGRIAVPDDDEADEESANELVLKTVSPSLEQGDITSEVFTGHWEICHFTASLGSGCGLLCIRAEVLNATVWHAFGSAIKSISALQACWSHALSIRAFYRAELSIDMGLDLIGRTFDKNTGIPVTSIPCRVISTTNKDDWDMALAVTLS</sequence>
<evidence type="ECO:0000259" key="10">
    <source>
        <dbReference type="Pfam" id="PF01902"/>
    </source>
</evidence>
<evidence type="ECO:0000256" key="7">
    <source>
        <dbReference type="ARBA" id="ARBA00029814"/>
    </source>
</evidence>
<dbReference type="SUPFAM" id="SSF52402">
    <property type="entry name" value="Adenine nucleotide alpha hydrolases-like"/>
    <property type="match status" value="1"/>
</dbReference>
<dbReference type="Gene3D" id="3.90.1490.10">
    <property type="entry name" value="putative n-type atp pyrophosphatase, domain 2"/>
    <property type="match status" value="1"/>
</dbReference>
<dbReference type="AlphaFoldDB" id="A0A8H5CLR5"/>
<keyword evidence="4" id="KW-0436">Ligase</keyword>
<dbReference type="PANTHER" id="PTHR12196:SF2">
    <property type="entry name" value="DIPHTHINE--AMMONIA LIGASE"/>
    <property type="match status" value="1"/>
</dbReference>
<evidence type="ECO:0000256" key="5">
    <source>
        <dbReference type="ARBA" id="ARBA00022741"/>
    </source>
</evidence>
<dbReference type="OrthoDB" id="686384at2759"/>
<dbReference type="PANTHER" id="PTHR12196">
    <property type="entry name" value="DOMAIN OF UNKNOWN FUNCTION 71 DUF71 -CONTAINING PROTEIN"/>
    <property type="match status" value="1"/>
</dbReference>
<dbReference type="GO" id="GO:0017183">
    <property type="term" value="P:protein histidyl modification to diphthamide"/>
    <property type="evidence" value="ECO:0007669"/>
    <property type="project" value="TreeGrafter"/>
</dbReference>
<accession>A0A8H5CLR5</accession>
<organism evidence="11 12">
    <name type="scientific">Tetrapyrgos nigripes</name>
    <dbReference type="NCBI Taxonomy" id="182062"/>
    <lineage>
        <taxon>Eukaryota</taxon>
        <taxon>Fungi</taxon>
        <taxon>Dikarya</taxon>
        <taxon>Basidiomycota</taxon>
        <taxon>Agaricomycotina</taxon>
        <taxon>Agaricomycetes</taxon>
        <taxon>Agaricomycetidae</taxon>
        <taxon>Agaricales</taxon>
        <taxon>Marasmiineae</taxon>
        <taxon>Marasmiaceae</taxon>
        <taxon>Tetrapyrgos</taxon>
    </lineage>
</organism>
<evidence type="ECO:0000256" key="1">
    <source>
        <dbReference type="ARBA" id="ARBA00005156"/>
    </source>
</evidence>
<name>A0A8H5CLR5_9AGAR</name>
<feature type="domain" description="Diphthamide synthase" evidence="10">
    <location>
        <begin position="2"/>
        <end position="84"/>
    </location>
</feature>
<protein>
    <recommendedName>
        <fullName evidence="3">Diphthine--ammonia ligase</fullName>
        <ecNumber evidence="2">6.3.1.14</ecNumber>
    </recommendedName>
    <alternativeName>
        <fullName evidence="7">Diphthamide synthase</fullName>
    </alternativeName>
    <alternativeName>
        <fullName evidence="8">Diphthamide synthetase</fullName>
    </alternativeName>
</protein>
<evidence type="ECO:0000256" key="9">
    <source>
        <dbReference type="ARBA" id="ARBA00048108"/>
    </source>
</evidence>
<comment type="caution">
    <text evidence="11">The sequence shown here is derived from an EMBL/GenBank/DDBJ whole genome shotgun (WGS) entry which is preliminary data.</text>
</comment>
<evidence type="ECO:0000256" key="6">
    <source>
        <dbReference type="ARBA" id="ARBA00022840"/>
    </source>
</evidence>
<keyword evidence="6" id="KW-0067">ATP-binding</keyword>
<gene>
    <name evidence="11" type="ORF">D9758_008826</name>
</gene>
<comment type="pathway">
    <text evidence="1">Protein modification; peptidyl-diphthamide biosynthesis.</text>
</comment>
<evidence type="ECO:0000313" key="11">
    <source>
        <dbReference type="EMBL" id="KAF5344121.1"/>
    </source>
</evidence>
<dbReference type="GO" id="GO:0005524">
    <property type="term" value="F:ATP binding"/>
    <property type="evidence" value="ECO:0007669"/>
    <property type="project" value="UniProtKB-KW"/>
</dbReference>
<dbReference type="InterPro" id="IPR030662">
    <property type="entry name" value="DPH6/MJ0570"/>
</dbReference>
<evidence type="ECO:0000256" key="3">
    <source>
        <dbReference type="ARBA" id="ARBA00018426"/>
    </source>
</evidence>
<dbReference type="EMBL" id="JAACJM010000129">
    <property type="protein sequence ID" value="KAF5344121.1"/>
    <property type="molecule type" value="Genomic_DNA"/>
</dbReference>
<comment type="catalytic activity">
    <reaction evidence="9">
        <text>diphthine-[translation elongation factor 2] + NH4(+) + ATP = diphthamide-[translation elongation factor 2] + AMP + diphosphate + H(+)</text>
        <dbReference type="Rhea" id="RHEA:19753"/>
        <dbReference type="Rhea" id="RHEA-COMP:10172"/>
        <dbReference type="Rhea" id="RHEA-COMP:10174"/>
        <dbReference type="ChEBI" id="CHEBI:15378"/>
        <dbReference type="ChEBI" id="CHEBI:16692"/>
        <dbReference type="ChEBI" id="CHEBI:28938"/>
        <dbReference type="ChEBI" id="CHEBI:30616"/>
        <dbReference type="ChEBI" id="CHEBI:33019"/>
        <dbReference type="ChEBI" id="CHEBI:82696"/>
        <dbReference type="ChEBI" id="CHEBI:456215"/>
        <dbReference type="EC" id="6.3.1.14"/>
    </reaction>
</comment>
<dbReference type="FunFam" id="3.90.1490.10:FF:000001">
    <property type="entry name" value="Diphthine--ammonia ligase"/>
    <property type="match status" value="1"/>
</dbReference>